<dbReference type="OrthoDB" id="145936at2157"/>
<dbReference type="Gene3D" id="3.30.420.10">
    <property type="entry name" value="Ribonuclease H-like superfamily/Ribonuclease H"/>
    <property type="match status" value="1"/>
</dbReference>
<sequence length="466" mass="53631">MKGFKVDYIKEPKLLFNSGGTSLNPCIGLTKYGPRFSGSKNNDFREFKVGIIGSSKSIALTKELFETLQYKILPLGEIKPWKIPFPGLNSNSKLKFRFVFNPEWESIIEPTDLDKLQAANSSSEAALNLIKRKLKLIYEKETPPDIILISFPQEFYTICECSETDKPLIKVGIDDFRNRIKLLAMQQKIPSQIVRPETLLLDGTQERCIVAWNLVVGMLYKCQKGHPWKLTHLEENTCYVGISFFNEKGKETRRASLAQIFLDTGESFVLRGDSFNWTNMKHPKSPHLSKDDAYNLMNYVLEHYRSIRRQNPNRVVVHKSSNFWNDELEGFREATKNVPQKDFITILESSLKLFTQGRYPILRGTLLSLEDDTSGFLFSTGFVPSLNTYPGFSIPRALEIRPFNLDTSLVQVCKEILSFTKLDWNNTFVYSRMPVTISVSRKVGQVMSETEAQKFSELDSHYYFYM</sequence>
<dbReference type="STRING" id="188937.MA_0979"/>
<dbReference type="CDD" id="cd04659">
    <property type="entry name" value="Piwi_piwi-like_ProArk"/>
    <property type="match status" value="1"/>
</dbReference>
<dbReference type="PhylomeDB" id="Q8TS28"/>
<dbReference type="AlphaFoldDB" id="Q8TS28"/>
<dbReference type="RefSeq" id="WP_011021016.1">
    <property type="nucleotide sequence ID" value="NC_003552.1"/>
</dbReference>
<dbReference type="KEGG" id="mac:MA_0979"/>
<dbReference type="HOGENOM" id="CLU_031104_1_0_2"/>
<dbReference type="GO" id="GO:0003676">
    <property type="term" value="F:nucleic acid binding"/>
    <property type="evidence" value="ECO:0007669"/>
    <property type="project" value="InterPro"/>
</dbReference>
<dbReference type="InterPro" id="IPR036397">
    <property type="entry name" value="RNaseH_sf"/>
</dbReference>
<name>Q8TS28_METAC</name>
<accession>Q8TS28</accession>
<dbReference type="Proteomes" id="UP000002487">
    <property type="component" value="Chromosome"/>
</dbReference>
<dbReference type="InParanoid" id="Q8TS28"/>
<protein>
    <recommendedName>
        <fullName evidence="3">Piwi domain-containing protein</fullName>
    </recommendedName>
</protein>
<dbReference type="EnsemblBacteria" id="AAM04411">
    <property type="protein sequence ID" value="AAM04411"/>
    <property type="gene ID" value="MA_0979"/>
</dbReference>
<dbReference type="SUPFAM" id="SSF53098">
    <property type="entry name" value="Ribonuclease H-like"/>
    <property type="match status" value="1"/>
</dbReference>
<dbReference type="InterPro" id="IPR012337">
    <property type="entry name" value="RNaseH-like_sf"/>
</dbReference>
<evidence type="ECO:0000313" key="1">
    <source>
        <dbReference type="EMBL" id="AAM04411.1"/>
    </source>
</evidence>
<dbReference type="GeneID" id="1472869"/>
<evidence type="ECO:0008006" key="3">
    <source>
        <dbReference type="Google" id="ProtNLM"/>
    </source>
</evidence>
<gene>
    <name evidence="1" type="ordered locus">MA_0979</name>
</gene>
<proteinExistence type="predicted"/>
<organism evidence="1 2">
    <name type="scientific">Methanosarcina acetivorans (strain ATCC 35395 / DSM 2834 / JCM 12185 / C2A)</name>
    <dbReference type="NCBI Taxonomy" id="188937"/>
    <lineage>
        <taxon>Archaea</taxon>
        <taxon>Methanobacteriati</taxon>
        <taxon>Methanobacteriota</taxon>
        <taxon>Stenosarchaea group</taxon>
        <taxon>Methanomicrobia</taxon>
        <taxon>Methanosarcinales</taxon>
        <taxon>Methanosarcinaceae</taxon>
        <taxon>Methanosarcina</taxon>
    </lineage>
</organism>
<reference evidence="1 2" key="1">
    <citation type="journal article" date="2002" name="Genome Res.">
        <title>The genome of Methanosarcina acetivorans reveals extensive metabolic and physiological diversity.</title>
        <authorList>
            <person name="Galagan J.E."/>
            <person name="Nusbaum C."/>
            <person name="Roy A."/>
            <person name="Endrizzi M.G."/>
            <person name="Macdonald P."/>
            <person name="FitzHugh W."/>
            <person name="Calvo S."/>
            <person name="Engels R."/>
            <person name="Smirnov S."/>
            <person name="Atnoor D."/>
            <person name="Brown A."/>
            <person name="Allen N."/>
            <person name="Naylor J."/>
            <person name="Stange-Thomann N."/>
            <person name="DeArellano K."/>
            <person name="Johnson R."/>
            <person name="Linton L."/>
            <person name="McEwan P."/>
            <person name="McKernan K."/>
            <person name="Talamas J."/>
            <person name="Tirrell A."/>
            <person name="Ye W."/>
            <person name="Zimmer A."/>
            <person name="Barber R.D."/>
            <person name="Cann I."/>
            <person name="Graham D.E."/>
            <person name="Grahame D.A."/>
            <person name="Guss A."/>
            <person name="Hedderich R."/>
            <person name="Ingram-Smith C."/>
            <person name="Kuettner C.H."/>
            <person name="Krzycki J.A."/>
            <person name="Leigh J.A."/>
            <person name="Li W."/>
            <person name="Liu J."/>
            <person name="Mukhopadhyay B."/>
            <person name="Reeve J.N."/>
            <person name="Smith K."/>
            <person name="Springer T.A."/>
            <person name="Umayam L.A."/>
            <person name="White O."/>
            <person name="White R.H."/>
            <person name="de Macario E.C."/>
            <person name="Ferry J.G."/>
            <person name="Jarrell K.F."/>
            <person name="Jing H."/>
            <person name="Macario A.J.L."/>
            <person name="Paulsen I."/>
            <person name="Pritchett M."/>
            <person name="Sowers K.R."/>
            <person name="Swanson R.V."/>
            <person name="Zinder S.H."/>
            <person name="Lander E."/>
            <person name="Metcalf W.W."/>
            <person name="Birren B."/>
        </authorList>
    </citation>
    <scope>NUCLEOTIDE SEQUENCE [LARGE SCALE GENOMIC DNA]</scope>
    <source>
        <strain evidence="2">ATCC 35395 / DSM 2834 / JCM 12185 / C2A</strain>
    </source>
</reference>
<dbReference type="EMBL" id="AE010299">
    <property type="protein sequence ID" value="AAM04411.1"/>
    <property type="molecule type" value="Genomic_DNA"/>
</dbReference>
<keyword evidence="2" id="KW-1185">Reference proteome</keyword>
<evidence type="ECO:0000313" key="2">
    <source>
        <dbReference type="Proteomes" id="UP000002487"/>
    </source>
</evidence>